<proteinExistence type="predicted"/>
<evidence type="ECO:0000313" key="4">
    <source>
        <dbReference type="EMBL" id="KPM05497.1"/>
    </source>
</evidence>
<feature type="region of interest" description="Disordered" evidence="3">
    <location>
        <begin position="262"/>
        <end position="282"/>
    </location>
</feature>
<dbReference type="InterPro" id="IPR006020">
    <property type="entry name" value="PTB/PI_dom"/>
</dbReference>
<dbReference type="SMART" id="SM00462">
    <property type="entry name" value="PTB"/>
    <property type="match status" value="1"/>
</dbReference>
<dbReference type="Pfam" id="PF00640">
    <property type="entry name" value="PID"/>
    <property type="match status" value="1"/>
</dbReference>
<dbReference type="InterPro" id="IPR011993">
    <property type="entry name" value="PH-like_dom_sf"/>
</dbReference>
<dbReference type="VEuPathDB" id="VectorBase:SSCA002024"/>
<dbReference type="PANTHER" id="PTHR47368:SF2">
    <property type="entry name" value="PID DOMAIN-CONTAINING PROTEIN"/>
    <property type="match status" value="1"/>
</dbReference>
<dbReference type="InterPro" id="IPR010449">
    <property type="entry name" value="Numb_domain"/>
</dbReference>
<protein>
    <submittedName>
        <fullName evidence="4">Numb-like protein</fullName>
    </submittedName>
</protein>
<dbReference type="CDD" id="cd01268">
    <property type="entry name" value="PTB_Numb"/>
    <property type="match status" value="1"/>
</dbReference>
<dbReference type="Gene3D" id="2.30.29.30">
    <property type="entry name" value="Pleckstrin-homology domain (PH domain)/Phosphotyrosine-binding domain (PTB)"/>
    <property type="match status" value="1"/>
</dbReference>
<dbReference type="GO" id="GO:0005737">
    <property type="term" value="C:cytoplasm"/>
    <property type="evidence" value="ECO:0007669"/>
    <property type="project" value="TreeGrafter"/>
</dbReference>
<evidence type="ECO:0000256" key="2">
    <source>
        <dbReference type="ARBA" id="ARBA00022553"/>
    </source>
</evidence>
<keyword evidence="1" id="KW-0217">Developmental protein</keyword>
<dbReference type="OrthoDB" id="10070446at2759"/>
<sequence>MYVMDRLRKSFRNSFRKRKNDVITESQKPHQWQSDEHSVRAGTCVFAVNYLGCVEVYESRGMQICEDALRTLRNSKRRGIKGQLYVTGDGIRVVDNETKGLVVDQTIEKVSFCAPDRSHERGFSYICRDGTTRRWMCHGFLALKDSGERLSHAVGCAFNICLEKKQKRDKESVNAILDVNNFVRTGSFRQTSITERLQDPQVAKPYEPVPLKPIHNPHAVARPHATANLLQRQGSLRGGPLNASPFKRQLSLRLNMNTDLSKSIESSPINSPDVTEKNSKKRAQSLDLVTFEDMDMTSEAKSPLPEQDSMITAMCQELTQGL</sequence>
<dbReference type="FunFam" id="2.30.29.30:FF:000486">
    <property type="entry name" value="Numb-related protein 1"/>
    <property type="match status" value="1"/>
</dbReference>
<feature type="non-terminal residue" evidence="4">
    <location>
        <position position="1"/>
    </location>
</feature>
<reference evidence="4 5" key="1">
    <citation type="journal article" date="2015" name="Parasit. Vectors">
        <title>Draft genome of the scabies mite.</title>
        <authorList>
            <person name="Rider S.D.Jr."/>
            <person name="Morgan M.S."/>
            <person name="Arlian L.G."/>
        </authorList>
    </citation>
    <scope>NUCLEOTIDE SEQUENCE [LARGE SCALE GENOMIC DNA]</scope>
    <source>
        <strain evidence="4">Arlian Lab</strain>
    </source>
</reference>
<comment type="caution">
    <text evidence="4">The sequence shown here is derived from an EMBL/GenBank/DDBJ whole genome shotgun (WGS) entry which is preliminary data.</text>
</comment>
<keyword evidence="2" id="KW-0597">Phosphoprotein</keyword>
<organism evidence="4 5">
    <name type="scientific">Sarcoptes scabiei</name>
    <name type="common">Itch mite</name>
    <name type="synonym">Acarus scabiei</name>
    <dbReference type="NCBI Taxonomy" id="52283"/>
    <lineage>
        <taxon>Eukaryota</taxon>
        <taxon>Metazoa</taxon>
        <taxon>Ecdysozoa</taxon>
        <taxon>Arthropoda</taxon>
        <taxon>Chelicerata</taxon>
        <taxon>Arachnida</taxon>
        <taxon>Acari</taxon>
        <taxon>Acariformes</taxon>
        <taxon>Sarcoptiformes</taxon>
        <taxon>Astigmata</taxon>
        <taxon>Psoroptidia</taxon>
        <taxon>Sarcoptoidea</taxon>
        <taxon>Sarcoptidae</taxon>
        <taxon>Sarcoptinae</taxon>
        <taxon>Sarcoptes</taxon>
    </lineage>
</organism>
<evidence type="ECO:0000313" key="5">
    <source>
        <dbReference type="Proteomes" id="UP000616769"/>
    </source>
</evidence>
<gene>
    <name evidence="4" type="ORF">QR98_0039610</name>
</gene>
<feature type="compositionally biased region" description="Polar residues" evidence="3">
    <location>
        <begin position="262"/>
        <end position="273"/>
    </location>
</feature>
<dbReference type="Pfam" id="PF06311">
    <property type="entry name" value="NumbF"/>
    <property type="match status" value="1"/>
</dbReference>
<dbReference type="InterPro" id="IPR016698">
    <property type="entry name" value="Numb/numb-like"/>
</dbReference>
<dbReference type="Proteomes" id="UP000616769">
    <property type="component" value="Unassembled WGS sequence"/>
</dbReference>
<dbReference type="PROSITE" id="PS01179">
    <property type="entry name" value="PID"/>
    <property type="match status" value="1"/>
</dbReference>
<evidence type="ECO:0000256" key="1">
    <source>
        <dbReference type="ARBA" id="ARBA00022473"/>
    </source>
</evidence>
<dbReference type="EMBL" id="JXLN01010319">
    <property type="protein sequence ID" value="KPM05497.1"/>
    <property type="molecule type" value="Genomic_DNA"/>
</dbReference>
<accession>A0A132A3C1</accession>
<dbReference type="SUPFAM" id="SSF50729">
    <property type="entry name" value="PH domain-like"/>
    <property type="match status" value="1"/>
</dbReference>
<dbReference type="AlphaFoldDB" id="A0A132A3C1"/>
<name>A0A132A3C1_SARSC</name>
<feature type="region of interest" description="Disordered" evidence="3">
    <location>
        <begin position="198"/>
        <end position="217"/>
    </location>
</feature>
<evidence type="ECO:0000256" key="3">
    <source>
        <dbReference type="SAM" id="MobiDB-lite"/>
    </source>
</evidence>
<dbReference type="PANTHER" id="PTHR47368">
    <property type="entry name" value="NUMB"/>
    <property type="match status" value="1"/>
</dbReference>